<organism evidence="2 3">
    <name type="scientific">Knoellia subterranea KCTC 19937</name>
    <dbReference type="NCBI Taxonomy" id="1385521"/>
    <lineage>
        <taxon>Bacteria</taxon>
        <taxon>Bacillati</taxon>
        <taxon>Actinomycetota</taxon>
        <taxon>Actinomycetes</taxon>
        <taxon>Micrococcales</taxon>
        <taxon>Intrasporangiaceae</taxon>
        <taxon>Knoellia</taxon>
    </lineage>
</organism>
<dbReference type="InterPro" id="IPR036568">
    <property type="entry name" value="GGCT-like_sf"/>
</dbReference>
<dbReference type="CDD" id="cd06661">
    <property type="entry name" value="GGCT_like"/>
    <property type="match status" value="1"/>
</dbReference>
<sequence length="113" mass="12346">MADHLFVYGTLAPGRPNAHVLARVPGTWAPGTVRGRLLPRGWGAKSGFPGIVLDSEGPDVSGMVLHSDRLRTLWRMLDEFEGDGYERVPTIARLEDGRDVVVHIYVLASQAPT</sequence>
<dbReference type="OrthoDB" id="5070127at2"/>
<dbReference type="Proteomes" id="UP000030011">
    <property type="component" value="Unassembled WGS sequence"/>
</dbReference>
<comment type="caution">
    <text evidence="2">The sequence shown here is derived from an EMBL/GenBank/DDBJ whole genome shotgun (WGS) entry which is preliminary data.</text>
</comment>
<dbReference type="eggNOG" id="COG2105">
    <property type="taxonomic scope" value="Bacteria"/>
</dbReference>
<dbReference type="STRING" id="1385521.N803_14590"/>
<protein>
    <recommendedName>
        <fullName evidence="1">Gamma-glutamylcyclotransferase AIG2-like domain-containing protein</fullName>
    </recommendedName>
</protein>
<evidence type="ECO:0000313" key="2">
    <source>
        <dbReference type="EMBL" id="KGN37092.1"/>
    </source>
</evidence>
<dbReference type="Pfam" id="PF06094">
    <property type="entry name" value="GGACT"/>
    <property type="match status" value="1"/>
</dbReference>
<dbReference type="InterPro" id="IPR009288">
    <property type="entry name" value="AIG2-like_dom"/>
</dbReference>
<dbReference type="AlphaFoldDB" id="A0A0A0JM32"/>
<proteinExistence type="predicted"/>
<evidence type="ECO:0000313" key="3">
    <source>
        <dbReference type="Proteomes" id="UP000030011"/>
    </source>
</evidence>
<keyword evidence="3" id="KW-1185">Reference proteome</keyword>
<dbReference type="SUPFAM" id="SSF110857">
    <property type="entry name" value="Gamma-glutamyl cyclotransferase-like"/>
    <property type="match status" value="1"/>
</dbReference>
<dbReference type="InterPro" id="IPR013024">
    <property type="entry name" value="GGCT-like"/>
</dbReference>
<dbReference type="Gene3D" id="3.10.490.10">
    <property type="entry name" value="Gamma-glutamyl cyclotransferase-like"/>
    <property type="match status" value="1"/>
</dbReference>
<accession>A0A0A0JM32</accession>
<feature type="domain" description="Gamma-glutamylcyclotransferase AIG2-like" evidence="1">
    <location>
        <begin position="5"/>
        <end position="109"/>
    </location>
</feature>
<reference evidence="2 3" key="1">
    <citation type="submission" date="2013-08" db="EMBL/GenBank/DDBJ databases">
        <title>The genome sequence of Knoellia subterranea.</title>
        <authorList>
            <person name="Zhu W."/>
            <person name="Wang G."/>
        </authorList>
    </citation>
    <scope>NUCLEOTIDE SEQUENCE [LARGE SCALE GENOMIC DNA]</scope>
    <source>
        <strain evidence="2 3">KCTC 19937</strain>
    </source>
</reference>
<dbReference type="EMBL" id="AVPK01000006">
    <property type="protein sequence ID" value="KGN37092.1"/>
    <property type="molecule type" value="Genomic_DNA"/>
</dbReference>
<dbReference type="RefSeq" id="WP_035905240.1">
    <property type="nucleotide sequence ID" value="NZ_AVPK01000006.1"/>
</dbReference>
<name>A0A0A0JM32_9MICO</name>
<gene>
    <name evidence="2" type="ORF">N803_14590</name>
</gene>
<evidence type="ECO:0000259" key="1">
    <source>
        <dbReference type="Pfam" id="PF06094"/>
    </source>
</evidence>